<organism evidence="2 3">
    <name type="scientific">Motilimonas pumila</name>
    <dbReference type="NCBI Taxonomy" id="2303987"/>
    <lineage>
        <taxon>Bacteria</taxon>
        <taxon>Pseudomonadati</taxon>
        <taxon>Pseudomonadota</taxon>
        <taxon>Gammaproteobacteria</taxon>
        <taxon>Alteromonadales</taxon>
        <taxon>Alteromonadales genera incertae sedis</taxon>
        <taxon>Motilimonas</taxon>
    </lineage>
</organism>
<keyword evidence="3" id="KW-1185">Reference proteome</keyword>
<evidence type="ECO:0000313" key="3">
    <source>
        <dbReference type="Proteomes" id="UP000283255"/>
    </source>
</evidence>
<dbReference type="EMBL" id="QZCH01000012">
    <property type="protein sequence ID" value="RJG47583.1"/>
    <property type="molecule type" value="Genomic_DNA"/>
</dbReference>
<keyword evidence="1" id="KW-1133">Transmembrane helix</keyword>
<reference evidence="2 3" key="2">
    <citation type="submission" date="2019-01" db="EMBL/GenBank/DDBJ databases">
        <title>Motilimonas pumilus sp. nov., isolated from the gut of sea cucumber (Apostichopus japonicus).</title>
        <authorList>
            <person name="Wang F.-Q."/>
            <person name="Ren L.-H."/>
            <person name="Lin Y.-W."/>
            <person name="Sun G.-H."/>
            <person name="Du Z.-J."/>
            <person name="Zhao J.-X."/>
            <person name="Liu X.-J."/>
            <person name="Liu L.-J."/>
        </authorList>
    </citation>
    <scope>NUCLEOTIDE SEQUENCE [LARGE SCALE GENOMIC DNA]</scope>
    <source>
        <strain evidence="2 3">PLHSC7-2</strain>
    </source>
</reference>
<name>A0A418YEJ5_9GAMM</name>
<keyword evidence="1" id="KW-0812">Transmembrane</keyword>
<dbReference type="Proteomes" id="UP000283255">
    <property type="component" value="Unassembled WGS sequence"/>
</dbReference>
<dbReference type="RefSeq" id="WP_119910736.1">
    <property type="nucleotide sequence ID" value="NZ_QZCH01000012.1"/>
</dbReference>
<dbReference type="AlphaFoldDB" id="A0A418YEJ5"/>
<dbReference type="OrthoDB" id="6402862at2"/>
<keyword evidence="1" id="KW-0472">Membrane</keyword>
<feature type="transmembrane region" description="Helical" evidence="1">
    <location>
        <begin position="54"/>
        <end position="74"/>
    </location>
</feature>
<sequence>MIDLLIHVNQWHWLSFALLMMLLELARLKALAFCVGLAAFCVGGTMRFEPMAWPQQWLLFTLCLVALMFIRHMVMKIKHPQSDNQKKAP</sequence>
<feature type="transmembrane region" description="Helical" evidence="1">
    <location>
        <begin position="30"/>
        <end position="48"/>
    </location>
</feature>
<comment type="caution">
    <text evidence="2">The sequence shown here is derived from an EMBL/GenBank/DDBJ whole genome shotgun (WGS) entry which is preliminary data.</text>
</comment>
<proteinExistence type="predicted"/>
<reference evidence="2 3" key="1">
    <citation type="submission" date="2018-09" db="EMBL/GenBank/DDBJ databases">
        <authorList>
            <person name="Wang F."/>
        </authorList>
    </citation>
    <scope>NUCLEOTIDE SEQUENCE [LARGE SCALE GENOMIC DNA]</scope>
    <source>
        <strain evidence="2 3">PLHSC7-2</strain>
    </source>
</reference>
<gene>
    <name evidence="2" type="ORF">D1Z90_10635</name>
</gene>
<evidence type="ECO:0000256" key="1">
    <source>
        <dbReference type="SAM" id="Phobius"/>
    </source>
</evidence>
<evidence type="ECO:0000313" key="2">
    <source>
        <dbReference type="EMBL" id="RJG47583.1"/>
    </source>
</evidence>
<protein>
    <submittedName>
        <fullName evidence="2">Uncharacterized protein</fullName>
    </submittedName>
</protein>
<accession>A0A418YEJ5</accession>